<accession>A0ABQ2S047</accession>
<dbReference type="Proteomes" id="UP000644548">
    <property type="component" value="Unassembled WGS sequence"/>
</dbReference>
<protein>
    <submittedName>
        <fullName evidence="1">Uncharacterized protein</fullName>
    </submittedName>
</protein>
<name>A0ABQ2S047_9DEIO</name>
<dbReference type="EMBL" id="BMQN01000001">
    <property type="protein sequence ID" value="GGR84219.1"/>
    <property type="molecule type" value="Genomic_DNA"/>
</dbReference>
<gene>
    <name evidence="1" type="ORF">GCM10008960_09070</name>
</gene>
<organism evidence="1 2">
    <name type="scientific">Deinococcus sedimenti</name>
    <dbReference type="NCBI Taxonomy" id="1867090"/>
    <lineage>
        <taxon>Bacteria</taxon>
        <taxon>Thermotogati</taxon>
        <taxon>Deinococcota</taxon>
        <taxon>Deinococci</taxon>
        <taxon>Deinococcales</taxon>
        <taxon>Deinococcaceae</taxon>
        <taxon>Deinococcus</taxon>
    </lineage>
</organism>
<proteinExistence type="predicted"/>
<reference evidence="2" key="1">
    <citation type="journal article" date="2019" name="Int. J. Syst. Evol. Microbiol.">
        <title>The Global Catalogue of Microorganisms (GCM) 10K type strain sequencing project: providing services to taxonomists for standard genome sequencing and annotation.</title>
        <authorList>
            <consortium name="The Broad Institute Genomics Platform"/>
            <consortium name="The Broad Institute Genome Sequencing Center for Infectious Disease"/>
            <person name="Wu L."/>
            <person name="Ma J."/>
        </authorList>
    </citation>
    <scope>NUCLEOTIDE SEQUENCE [LARGE SCALE GENOMIC DNA]</scope>
    <source>
        <strain evidence="2">JCM 31405</strain>
    </source>
</reference>
<sequence>MGTMGDSFGILSSLFASLALLLTIITNDNQTKQISELSKDRQMQYYKQLYDLYFLDEKVSRAYYYFEHDMISFFEKPLLEGRHGYWEIRDIEISRVDLESSIDALLSTVDLTVRYINDGLIRHNEHFEYRLYNISSDVQILSYLKTLKIYNQKQAIPFSPFPNLYGYLEKNGLI</sequence>
<keyword evidence="2" id="KW-1185">Reference proteome</keyword>
<evidence type="ECO:0000313" key="2">
    <source>
        <dbReference type="Proteomes" id="UP000644548"/>
    </source>
</evidence>
<evidence type="ECO:0000313" key="1">
    <source>
        <dbReference type="EMBL" id="GGR84219.1"/>
    </source>
</evidence>
<comment type="caution">
    <text evidence="1">The sequence shown here is derived from an EMBL/GenBank/DDBJ whole genome shotgun (WGS) entry which is preliminary data.</text>
</comment>